<accession>A0A495IFW5</accession>
<keyword evidence="3" id="KW-1185">Reference proteome</keyword>
<name>A0A495IFW5_9MICO</name>
<keyword evidence="1" id="KW-0812">Transmembrane</keyword>
<dbReference type="AlphaFoldDB" id="A0A495IFW5"/>
<dbReference type="Proteomes" id="UP000280008">
    <property type="component" value="Unassembled WGS sequence"/>
</dbReference>
<gene>
    <name evidence="2" type="ORF">C8E83_1659</name>
</gene>
<evidence type="ECO:0000313" key="2">
    <source>
        <dbReference type="EMBL" id="RKR74540.1"/>
    </source>
</evidence>
<reference evidence="2 3" key="1">
    <citation type="submission" date="2018-10" db="EMBL/GenBank/DDBJ databases">
        <title>Sequencing the genomes of 1000 actinobacteria strains.</title>
        <authorList>
            <person name="Klenk H.-P."/>
        </authorList>
    </citation>
    <scope>NUCLEOTIDE SEQUENCE [LARGE SCALE GENOMIC DNA]</scope>
    <source>
        <strain evidence="2 3">DSM 17894</strain>
    </source>
</reference>
<feature type="transmembrane region" description="Helical" evidence="1">
    <location>
        <begin position="80"/>
        <end position="98"/>
    </location>
</feature>
<keyword evidence="1" id="KW-0472">Membrane</keyword>
<feature type="transmembrane region" description="Helical" evidence="1">
    <location>
        <begin position="53"/>
        <end position="74"/>
    </location>
</feature>
<proteinExistence type="predicted"/>
<protein>
    <submittedName>
        <fullName evidence="2">Uncharacterized protein</fullName>
    </submittedName>
</protein>
<sequence length="135" mass="14547">MCTDRYIRRIVTRRVTTVKCLGSMMTTIDSRLAAQVRTSVDAYRTPTASANHVGWVAALVWPAVWTAVVAGSLLGAEGRILLWIGIAGVAAMLVRQGMKLLARNVRAANSIIDNAPGSRAERDALAVRGTARWGE</sequence>
<dbReference type="EMBL" id="RBKS01000001">
    <property type="protein sequence ID" value="RKR74540.1"/>
    <property type="molecule type" value="Genomic_DNA"/>
</dbReference>
<keyword evidence="1" id="KW-1133">Transmembrane helix</keyword>
<organism evidence="2 3">
    <name type="scientific">Frondihabitans australicus</name>
    <dbReference type="NCBI Taxonomy" id="386892"/>
    <lineage>
        <taxon>Bacteria</taxon>
        <taxon>Bacillati</taxon>
        <taxon>Actinomycetota</taxon>
        <taxon>Actinomycetes</taxon>
        <taxon>Micrococcales</taxon>
        <taxon>Microbacteriaceae</taxon>
        <taxon>Frondihabitans</taxon>
    </lineage>
</organism>
<comment type="caution">
    <text evidence="2">The sequence shown here is derived from an EMBL/GenBank/DDBJ whole genome shotgun (WGS) entry which is preliminary data.</text>
</comment>
<evidence type="ECO:0000256" key="1">
    <source>
        <dbReference type="SAM" id="Phobius"/>
    </source>
</evidence>
<evidence type="ECO:0000313" key="3">
    <source>
        <dbReference type="Proteomes" id="UP000280008"/>
    </source>
</evidence>